<reference evidence="2 3" key="1">
    <citation type="journal article" date="2019" name="Nat. Ecol. Evol.">
        <title>Megaphylogeny resolves global patterns of mushroom evolution.</title>
        <authorList>
            <person name="Varga T."/>
            <person name="Krizsan K."/>
            <person name="Foldi C."/>
            <person name="Dima B."/>
            <person name="Sanchez-Garcia M."/>
            <person name="Sanchez-Ramirez S."/>
            <person name="Szollosi G.J."/>
            <person name="Szarkandi J.G."/>
            <person name="Papp V."/>
            <person name="Albert L."/>
            <person name="Andreopoulos W."/>
            <person name="Angelini C."/>
            <person name="Antonin V."/>
            <person name="Barry K.W."/>
            <person name="Bougher N.L."/>
            <person name="Buchanan P."/>
            <person name="Buyck B."/>
            <person name="Bense V."/>
            <person name="Catcheside P."/>
            <person name="Chovatia M."/>
            <person name="Cooper J."/>
            <person name="Damon W."/>
            <person name="Desjardin D."/>
            <person name="Finy P."/>
            <person name="Geml J."/>
            <person name="Haridas S."/>
            <person name="Hughes K."/>
            <person name="Justo A."/>
            <person name="Karasinski D."/>
            <person name="Kautmanova I."/>
            <person name="Kiss B."/>
            <person name="Kocsube S."/>
            <person name="Kotiranta H."/>
            <person name="LaButti K.M."/>
            <person name="Lechner B.E."/>
            <person name="Liimatainen K."/>
            <person name="Lipzen A."/>
            <person name="Lukacs Z."/>
            <person name="Mihaltcheva S."/>
            <person name="Morgado L.N."/>
            <person name="Niskanen T."/>
            <person name="Noordeloos M.E."/>
            <person name="Ohm R.A."/>
            <person name="Ortiz-Santana B."/>
            <person name="Ovrebo C."/>
            <person name="Racz N."/>
            <person name="Riley R."/>
            <person name="Savchenko A."/>
            <person name="Shiryaev A."/>
            <person name="Soop K."/>
            <person name="Spirin V."/>
            <person name="Szebenyi C."/>
            <person name="Tomsovsky M."/>
            <person name="Tulloss R.E."/>
            <person name="Uehling J."/>
            <person name="Grigoriev I.V."/>
            <person name="Vagvolgyi C."/>
            <person name="Papp T."/>
            <person name="Martin F.M."/>
            <person name="Miettinen O."/>
            <person name="Hibbett D.S."/>
            <person name="Nagy L.G."/>
        </authorList>
    </citation>
    <scope>NUCLEOTIDE SEQUENCE [LARGE SCALE GENOMIC DNA]</scope>
    <source>
        <strain evidence="2 3">FP101781</strain>
    </source>
</reference>
<organism evidence="2 3">
    <name type="scientific">Coprinellus micaceus</name>
    <name type="common">Glistening ink-cap mushroom</name>
    <name type="synonym">Coprinus micaceus</name>
    <dbReference type="NCBI Taxonomy" id="71717"/>
    <lineage>
        <taxon>Eukaryota</taxon>
        <taxon>Fungi</taxon>
        <taxon>Dikarya</taxon>
        <taxon>Basidiomycota</taxon>
        <taxon>Agaricomycotina</taxon>
        <taxon>Agaricomycetes</taxon>
        <taxon>Agaricomycetidae</taxon>
        <taxon>Agaricales</taxon>
        <taxon>Agaricineae</taxon>
        <taxon>Psathyrellaceae</taxon>
        <taxon>Coprinellus</taxon>
    </lineage>
</organism>
<accession>A0A4Y7T7L3</accession>
<dbReference type="EMBL" id="QPFP01000024">
    <property type="protein sequence ID" value="TEB30135.1"/>
    <property type="molecule type" value="Genomic_DNA"/>
</dbReference>
<evidence type="ECO:0000313" key="3">
    <source>
        <dbReference type="Proteomes" id="UP000298030"/>
    </source>
</evidence>
<gene>
    <name evidence="2" type="ORF">FA13DRAFT_570556</name>
</gene>
<evidence type="ECO:0000256" key="1">
    <source>
        <dbReference type="SAM" id="MobiDB-lite"/>
    </source>
</evidence>
<sequence length="139" mass="15899">MSSSSKPPKLKRTRDELESGIGDTSDSARPTLKRRKKAKDPLRNHLPEFEGSEENHDLSQLRKAILKKSKKKNTIGFLPRQTAIEPIYYDFLKWAVELEKAAELPEGQKHHKSAVFIVEKAQSIKVHGEIVKRLAIQIY</sequence>
<comment type="caution">
    <text evidence="2">The sequence shown here is derived from an EMBL/GenBank/DDBJ whole genome shotgun (WGS) entry which is preliminary data.</text>
</comment>
<dbReference type="Proteomes" id="UP000298030">
    <property type="component" value="Unassembled WGS sequence"/>
</dbReference>
<dbReference type="AlphaFoldDB" id="A0A4Y7T7L3"/>
<proteinExistence type="predicted"/>
<name>A0A4Y7T7L3_COPMI</name>
<keyword evidence="3" id="KW-1185">Reference proteome</keyword>
<feature type="region of interest" description="Disordered" evidence="1">
    <location>
        <begin position="1"/>
        <end position="57"/>
    </location>
</feature>
<protein>
    <submittedName>
        <fullName evidence="2">Uncharacterized protein</fullName>
    </submittedName>
</protein>
<feature type="compositionally biased region" description="Basic and acidic residues" evidence="1">
    <location>
        <begin position="39"/>
        <end position="57"/>
    </location>
</feature>
<evidence type="ECO:0000313" key="2">
    <source>
        <dbReference type="EMBL" id="TEB30135.1"/>
    </source>
</evidence>